<evidence type="ECO:0000313" key="2">
    <source>
        <dbReference type="Proteomes" id="UP000195975"/>
    </source>
</evidence>
<proteinExistence type="predicted"/>
<dbReference type="Proteomes" id="UP000195975">
    <property type="component" value="Unassembled WGS sequence"/>
</dbReference>
<dbReference type="InterPro" id="IPR046203">
    <property type="entry name" value="DUF6236"/>
</dbReference>
<organism evidence="1 2">
    <name type="scientific">Parabacteroides johnsonii</name>
    <dbReference type="NCBI Taxonomy" id="387661"/>
    <lineage>
        <taxon>Bacteria</taxon>
        <taxon>Pseudomonadati</taxon>
        <taxon>Bacteroidota</taxon>
        <taxon>Bacteroidia</taxon>
        <taxon>Bacteroidales</taxon>
        <taxon>Tannerellaceae</taxon>
        <taxon>Parabacteroides</taxon>
    </lineage>
</organism>
<dbReference type="Pfam" id="PF19749">
    <property type="entry name" value="DUF6236"/>
    <property type="match status" value="1"/>
</dbReference>
<reference evidence="2" key="1">
    <citation type="submission" date="2017-04" db="EMBL/GenBank/DDBJ databases">
        <title>Function of individual gut microbiota members based on whole genome sequencing of pure cultures obtained from chicken caecum.</title>
        <authorList>
            <person name="Medvecky M."/>
            <person name="Cejkova D."/>
            <person name="Polansky O."/>
            <person name="Karasova D."/>
            <person name="Kubasova T."/>
            <person name="Cizek A."/>
            <person name="Rychlik I."/>
        </authorList>
    </citation>
    <scope>NUCLEOTIDE SEQUENCE [LARGE SCALE GENOMIC DNA]</scope>
    <source>
        <strain evidence="2">An42</strain>
    </source>
</reference>
<dbReference type="AlphaFoldDB" id="A0A9Q5SRR9"/>
<gene>
    <name evidence="1" type="ORF">B5F96_10300</name>
</gene>
<accession>A0A9Q5SRR9</accession>
<protein>
    <submittedName>
        <fullName evidence="1">Uncharacterized protein</fullName>
    </submittedName>
</protein>
<sequence>MSFGHALYYPYINLTNKNWVKHALLFWDNISRIVPQSIEPMDSEDIIKIKEESGFINDYYPERWDISHTFHDFSRELKPILESNRFFHDRYSEREYHHRQYRRDFQNRRRFFSELVQTNGSYIHVEKMDTRLKEYLFDIGLAIPGRNEWEDWIKIDNEIGLLYMTYFAKSISKNNSLPIVTDIDLSFSASICFESSINSDYNNQFEYKLGNLLIETIVPKNINNVSLDRILEIRRKYDGERTAFFNEISTLSDTVIGIDNANSLNDALHHHSKLILNETRNLEKLYNAHKIETINKFLTISLPTTISSFSDYIPDNGKPFVVAGGIIFGLLSAANSVRKEKLELKNNPKSYLLNLKSELSGGDIIDRINDTVRGVRKW</sequence>
<comment type="caution">
    <text evidence="1">The sequence shown here is derived from an EMBL/GenBank/DDBJ whole genome shotgun (WGS) entry which is preliminary data.</text>
</comment>
<name>A0A9Q5SRR9_9BACT</name>
<dbReference type="RefSeq" id="WP_021861796.1">
    <property type="nucleotide sequence ID" value="NZ_CAJLBM010000004.1"/>
</dbReference>
<evidence type="ECO:0000313" key="1">
    <source>
        <dbReference type="EMBL" id="OUO05104.1"/>
    </source>
</evidence>
<dbReference type="EMBL" id="NFIJ01000009">
    <property type="protein sequence ID" value="OUO05104.1"/>
    <property type="molecule type" value="Genomic_DNA"/>
</dbReference>